<keyword evidence="1" id="KW-0732">Signal</keyword>
<dbReference type="EMBL" id="JACHMY010000001">
    <property type="protein sequence ID" value="MBB5836709.1"/>
    <property type="molecule type" value="Genomic_DNA"/>
</dbReference>
<proteinExistence type="predicted"/>
<comment type="caution">
    <text evidence="2">The sequence shown here is derived from an EMBL/GenBank/DDBJ whole genome shotgun (WGS) entry which is preliminary data.</text>
</comment>
<name>A0A7W9J7E5_9ACTN</name>
<dbReference type="RefSeq" id="WP_184796192.1">
    <property type="nucleotide sequence ID" value="NZ_JACHMY010000001.1"/>
</dbReference>
<reference evidence="2 3" key="1">
    <citation type="submission" date="2020-08" db="EMBL/GenBank/DDBJ databases">
        <title>Sequencing the genomes of 1000 actinobacteria strains.</title>
        <authorList>
            <person name="Klenk H.-P."/>
        </authorList>
    </citation>
    <scope>NUCLEOTIDE SEQUENCE [LARGE SCALE GENOMIC DNA]</scope>
    <source>
        <strain evidence="2 3">DSM 28967</strain>
    </source>
</reference>
<feature type="chain" id="PRO_5030568286" description="Fibronectin type-III domain-containing protein" evidence="1">
    <location>
        <begin position="26"/>
        <end position="428"/>
    </location>
</feature>
<keyword evidence="3" id="KW-1185">Reference proteome</keyword>
<feature type="signal peptide" evidence="1">
    <location>
        <begin position="1"/>
        <end position="25"/>
    </location>
</feature>
<gene>
    <name evidence="2" type="ORF">HDA39_003443</name>
</gene>
<sequence>MAQRGIALAAAAVAVLSGLSTPAHAAGEIGAVTLGWQAGKVKVTWTEAAPVANTITLSTGQELGTTTADGANELLVDRALIGTSADAADSVTIVVSDGAVASAASPAFDRYLPQPAKVTTTLVDPDESVRWSVPAAGADQTPDDPLDVAAGPSYAAKGYGTGGGGCAATALPNSTPTSGEIARRTNPYVIKVAASNEWGTVPSAKEARGSVAVSEVAVSASSGTGFGYGQTDLLSVGYGVGTISGDPDTCLRFTQWSDGVGPMTLEARNNPTAAWTFVKVLQPNSVGAYRLSVPNVGAREYRAIRATIVRPDGLIVYGATSPAKPVRSITRVVDAKFITPVIPLGTQPQAYLRVDPEGSQQAALQWKNPSGVWQGISYKTLASGRGLLSFPFNRRGTAEFRWWTPGMTLPSGLTVEATYSPVFKLTVQ</sequence>
<evidence type="ECO:0000256" key="1">
    <source>
        <dbReference type="SAM" id="SignalP"/>
    </source>
</evidence>
<accession>A0A7W9J7E5</accession>
<protein>
    <recommendedName>
        <fullName evidence="4">Fibronectin type-III domain-containing protein</fullName>
    </recommendedName>
</protein>
<dbReference type="AlphaFoldDB" id="A0A7W9J7E5"/>
<dbReference type="Proteomes" id="UP000549971">
    <property type="component" value="Unassembled WGS sequence"/>
</dbReference>
<organism evidence="2 3">
    <name type="scientific">Kribbella italica</name>
    <dbReference type="NCBI Taxonomy" id="1540520"/>
    <lineage>
        <taxon>Bacteria</taxon>
        <taxon>Bacillati</taxon>
        <taxon>Actinomycetota</taxon>
        <taxon>Actinomycetes</taxon>
        <taxon>Propionibacteriales</taxon>
        <taxon>Kribbellaceae</taxon>
        <taxon>Kribbella</taxon>
    </lineage>
</organism>
<evidence type="ECO:0000313" key="3">
    <source>
        <dbReference type="Proteomes" id="UP000549971"/>
    </source>
</evidence>
<evidence type="ECO:0008006" key="4">
    <source>
        <dbReference type="Google" id="ProtNLM"/>
    </source>
</evidence>
<evidence type="ECO:0000313" key="2">
    <source>
        <dbReference type="EMBL" id="MBB5836709.1"/>
    </source>
</evidence>